<gene>
    <name evidence="7" type="ORF">SAMN02745166_01925</name>
</gene>
<dbReference type="NCBIfam" id="TIGR02129">
    <property type="entry name" value="hisA_euk"/>
    <property type="match status" value="1"/>
</dbReference>
<dbReference type="GO" id="GO:0005737">
    <property type="term" value="C:cytoplasm"/>
    <property type="evidence" value="ECO:0007669"/>
    <property type="project" value="TreeGrafter"/>
</dbReference>
<dbReference type="InterPro" id="IPR011858">
    <property type="entry name" value="His6/HISN3"/>
</dbReference>
<dbReference type="InterPro" id="IPR006062">
    <property type="entry name" value="His_biosynth"/>
</dbReference>
<name>A0A1T4XSY7_9BACT</name>
<dbReference type="CDD" id="cd04723">
    <property type="entry name" value="HisA_HisF"/>
    <property type="match status" value="1"/>
</dbReference>
<dbReference type="Gene3D" id="3.20.20.70">
    <property type="entry name" value="Aldolase class I"/>
    <property type="match status" value="1"/>
</dbReference>
<dbReference type="Proteomes" id="UP000190774">
    <property type="component" value="Unassembled WGS sequence"/>
</dbReference>
<dbReference type="RefSeq" id="WP_078813105.1">
    <property type="nucleotide sequence ID" value="NZ_FUYE01000005.1"/>
</dbReference>
<comment type="pathway">
    <text evidence="5">Amino-acid biosynthesis.</text>
</comment>
<keyword evidence="8" id="KW-1185">Reference proteome</keyword>
<evidence type="ECO:0000256" key="1">
    <source>
        <dbReference type="ARBA" id="ARBA00009667"/>
    </source>
</evidence>
<comment type="similarity">
    <text evidence="1 6">Belongs to the HisA/HisF family.</text>
</comment>
<dbReference type="InterPro" id="IPR044524">
    <property type="entry name" value="Isoase_HisA-like"/>
</dbReference>
<dbReference type="OrthoDB" id="9807749at2"/>
<keyword evidence="3 6" id="KW-0368">Histidine biosynthesis</keyword>
<dbReference type="InterPro" id="IPR011060">
    <property type="entry name" value="RibuloseP-bd_barrel"/>
</dbReference>
<dbReference type="AlphaFoldDB" id="A0A1T4XSY7"/>
<keyword evidence="4 7" id="KW-0413">Isomerase</keyword>
<reference evidence="8" key="1">
    <citation type="submission" date="2017-02" db="EMBL/GenBank/DDBJ databases">
        <authorList>
            <person name="Varghese N."/>
            <person name="Submissions S."/>
        </authorList>
    </citation>
    <scope>NUCLEOTIDE SEQUENCE [LARGE SCALE GENOMIC DNA]</scope>
    <source>
        <strain evidence="8">ATCC 700200</strain>
    </source>
</reference>
<dbReference type="GO" id="GO:0000105">
    <property type="term" value="P:L-histidine biosynthetic process"/>
    <property type="evidence" value="ECO:0007669"/>
    <property type="project" value="UniProtKB-KW"/>
</dbReference>
<dbReference type="PANTHER" id="PTHR43090:SF2">
    <property type="entry name" value="1-(5-PHOSPHORIBOSYL)-5-[(5-PHOSPHORIBOSYLAMINO)METHYLIDENEAMINO] IMIDAZOLE-4-CARBOXAMIDE ISOMERASE"/>
    <property type="match status" value="1"/>
</dbReference>
<dbReference type="SUPFAM" id="SSF51366">
    <property type="entry name" value="Ribulose-phoshate binding barrel"/>
    <property type="match status" value="1"/>
</dbReference>
<evidence type="ECO:0000313" key="8">
    <source>
        <dbReference type="Proteomes" id="UP000190774"/>
    </source>
</evidence>
<dbReference type="InterPro" id="IPR013785">
    <property type="entry name" value="Aldolase_TIM"/>
</dbReference>
<protein>
    <submittedName>
        <fullName evidence="7">1-(5-phosphoribosyl)-5-[(5-phosphoribosylamino)methylideneamino] imidazole-4-carboxamide isomerase</fullName>
    </submittedName>
</protein>
<evidence type="ECO:0000256" key="6">
    <source>
        <dbReference type="RuleBase" id="RU003657"/>
    </source>
</evidence>
<evidence type="ECO:0000256" key="2">
    <source>
        <dbReference type="ARBA" id="ARBA00022605"/>
    </source>
</evidence>
<dbReference type="GO" id="GO:0000162">
    <property type="term" value="P:L-tryptophan biosynthetic process"/>
    <property type="evidence" value="ECO:0007669"/>
    <property type="project" value="TreeGrafter"/>
</dbReference>
<dbReference type="STRING" id="48467.SAMN02745166_01925"/>
<proteinExistence type="inferred from homology"/>
<accession>A0A1T4XSY7</accession>
<keyword evidence="2 6" id="KW-0028">Amino-acid biosynthesis</keyword>
<dbReference type="EMBL" id="FUYE01000005">
    <property type="protein sequence ID" value="SKA92652.1"/>
    <property type="molecule type" value="Genomic_DNA"/>
</dbReference>
<dbReference type="GO" id="GO:0003949">
    <property type="term" value="F:1-(5-phosphoribosyl)-5-[(5-phosphoribosylamino)methylideneamino]imidazole-4-carboxamide isomerase activity"/>
    <property type="evidence" value="ECO:0007669"/>
    <property type="project" value="InterPro"/>
</dbReference>
<evidence type="ECO:0000256" key="5">
    <source>
        <dbReference type="ARBA" id="ARBA00029440"/>
    </source>
</evidence>
<dbReference type="PANTHER" id="PTHR43090">
    <property type="entry name" value="1-(5-PHOSPHORIBOSYL)-5-[(5-PHOSPHORIBOSYLAMINO)METHYLIDENEAMINO] IMIDAZOLE-4-CARBOXAMIDE ISOMERASE"/>
    <property type="match status" value="1"/>
</dbReference>
<organism evidence="7 8">
    <name type="scientific">Prosthecobacter debontii</name>
    <dbReference type="NCBI Taxonomy" id="48467"/>
    <lineage>
        <taxon>Bacteria</taxon>
        <taxon>Pseudomonadati</taxon>
        <taxon>Verrucomicrobiota</taxon>
        <taxon>Verrucomicrobiia</taxon>
        <taxon>Verrucomicrobiales</taxon>
        <taxon>Verrucomicrobiaceae</taxon>
        <taxon>Prosthecobacter</taxon>
    </lineage>
</organism>
<evidence type="ECO:0000256" key="4">
    <source>
        <dbReference type="ARBA" id="ARBA00023235"/>
    </source>
</evidence>
<dbReference type="Pfam" id="PF00977">
    <property type="entry name" value="His_biosynth"/>
    <property type="match status" value="1"/>
</dbReference>
<evidence type="ECO:0000256" key="3">
    <source>
        <dbReference type="ARBA" id="ARBA00023102"/>
    </source>
</evidence>
<evidence type="ECO:0000313" key="7">
    <source>
        <dbReference type="EMBL" id="SKA92652.1"/>
    </source>
</evidence>
<sequence length="254" mass="27443">MTRFRPCIDLHDGRVKQIVGSSLSDSGSGLKTNFVSDRDSAWYARQYQEDGLTGGHVILLGPGNEEAAKSALSAYPQGLQVGGGIRPCNAAEYLEAGASHVIVTSYLFETDGTFSETRLQKMVAAAGKDRLVIDLSCKATASGWTVAMNRWQTLTDLHVTPETLKYLAEHCAEFLIHAVDVEGKCEGMDEALVVFLGQHSSIPMTYAGGIRHLDDLRRLDVLSHGRVDGTIGSALDMFGGSGARYADCVAFNRR</sequence>